<dbReference type="EMBL" id="CP123443">
    <property type="protein sequence ID" value="WGK69457.1"/>
    <property type="molecule type" value="Genomic_DNA"/>
</dbReference>
<dbReference type="SUPFAM" id="SSF46689">
    <property type="entry name" value="Homeodomain-like"/>
    <property type="match status" value="1"/>
</dbReference>
<dbReference type="InterPro" id="IPR014875">
    <property type="entry name" value="Mor_transcription_activator"/>
</dbReference>
<dbReference type="InterPro" id="IPR009057">
    <property type="entry name" value="Homeodomain-like_sf"/>
</dbReference>
<organism evidence="2 3">
    <name type="scientific">Candidatus Haliotispira prima</name>
    <dbReference type="NCBI Taxonomy" id="3034016"/>
    <lineage>
        <taxon>Bacteria</taxon>
        <taxon>Pseudomonadati</taxon>
        <taxon>Spirochaetota</taxon>
        <taxon>Spirochaetia</taxon>
        <taxon>Spirochaetales</taxon>
        <taxon>Spirochaetaceae</taxon>
        <taxon>Candidatus Haliotispira</taxon>
    </lineage>
</organism>
<dbReference type="Gene3D" id="1.10.10.60">
    <property type="entry name" value="Homeodomain-like"/>
    <property type="match status" value="1"/>
</dbReference>
<proteinExistence type="predicted"/>
<dbReference type="RefSeq" id="WP_326927640.1">
    <property type="nucleotide sequence ID" value="NZ_CP123443.1"/>
</dbReference>
<dbReference type="Pfam" id="PF08765">
    <property type="entry name" value="Mor"/>
    <property type="match status" value="1"/>
</dbReference>
<sequence>MKRTRIQAITRLPVDNRVMACNMGTMRKSGAISLGEAFQFCLPDVPPAQLEEAKSRFVKFVGGSNIYVPKTDVAKVLERNMEIIQTLPSYGAYCSRSKVHELARKYDLSDSQIYRIRREAENTYAKLEELYDYGLISEELHAQYIAVLQKKLPGDVLGKSLK</sequence>
<dbReference type="Proteomes" id="UP001228690">
    <property type="component" value="Chromosome"/>
</dbReference>
<evidence type="ECO:0000259" key="1">
    <source>
        <dbReference type="Pfam" id="PF08765"/>
    </source>
</evidence>
<protein>
    <submittedName>
        <fullName evidence="2">Mor transcription activator family protein</fullName>
    </submittedName>
</protein>
<name>A0ABY8MHL0_9SPIO</name>
<evidence type="ECO:0000313" key="2">
    <source>
        <dbReference type="EMBL" id="WGK69457.1"/>
    </source>
</evidence>
<accession>A0ABY8MHL0</accession>
<gene>
    <name evidence="2" type="ORF">P0082_00955</name>
</gene>
<keyword evidence="3" id="KW-1185">Reference proteome</keyword>
<feature type="domain" description="Mor transcription activator" evidence="1">
    <location>
        <begin position="52"/>
        <end position="121"/>
    </location>
</feature>
<evidence type="ECO:0000313" key="3">
    <source>
        <dbReference type="Proteomes" id="UP001228690"/>
    </source>
</evidence>
<reference evidence="2 3" key="1">
    <citation type="submission" date="2023-04" db="EMBL/GenBank/DDBJ databases">
        <title>Spirochaete genome identified in red abalone sample constitutes a novel genus.</title>
        <authorList>
            <person name="Sharma S.P."/>
            <person name="Purcell C.M."/>
            <person name="Hyde J.R."/>
            <person name="Severin A.J."/>
        </authorList>
    </citation>
    <scope>NUCLEOTIDE SEQUENCE [LARGE SCALE GENOMIC DNA]</scope>
    <source>
        <strain evidence="2 3">SP-2023</strain>
    </source>
</reference>